<comment type="caution">
    <text evidence="1">The sequence shown here is derived from an EMBL/GenBank/DDBJ whole genome shotgun (WGS) entry which is preliminary data.</text>
</comment>
<dbReference type="EMBL" id="CM037615">
    <property type="protein sequence ID" value="KAH8014692.1"/>
    <property type="molecule type" value="Genomic_DNA"/>
</dbReference>
<keyword evidence="2" id="KW-1185">Reference proteome</keyword>
<evidence type="ECO:0000313" key="1">
    <source>
        <dbReference type="EMBL" id="KAH8014692.1"/>
    </source>
</evidence>
<name>A0ACB8G5D6_9SAUR</name>
<reference evidence="1" key="1">
    <citation type="submission" date="2021-08" db="EMBL/GenBank/DDBJ databases">
        <title>The first chromosome-level gecko genome reveals the dynamic sex chromosomes of Neotropical dwarf geckos (Sphaerodactylidae: Sphaerodactylus).</title>
        <authorList>
            <person name="Pinto B.J."/>
            <person name="Keating S.E."/>
            <person name="Gamble T."/>
        </authorList>
    </citation>
    <scope>NUCLEOTIDE SEQUENCE</scope>
    <source>
        <strain evidence="1">TG3544</strain>
    </source>
</reference>
<gene>
    <name evidence="1" type="ORF">K3G42_030975</name>
</gene>
<accession>A0ACB8G5D6</accession>
<organism evidence="1 2">
    <name type="scientific">Sphaerodactylus townsendi</name>
    <dbReference type="NCBI Taxonomy" id="933632"/>
    <lineage>
        <taxon>Eukaryota</taxon>
        <taxon>Metazoa</taxon>
        <taxon>Chordata</taxon>
        <taxon>Craniata</taxon>
        <taxon>Vertebrata</taxon>
        <taxon>Euteleostomi</taxon>
        <taxon>Lepidosauria</taxon>
        <taxon>Squamata</taxon>
        <taxon>Bifurcata</taxon>
        <taxon>Gekkota</taxon>
        <taxon>Sphaerodactylidae</taxon>
        <taxon>Sphaerodactylus</taxon>
    </lineage>
</organism>
<evidence type="ECO:0000313" key="2">
    <source>
        <dbReference type="Proteomes" id="UP000827872"/>
    </source>
</evidence>
<protein>
    <submittedName>
        <fullName evidence="1">Uncharacterized protein</fullName>
    </submittedName>
</protein>
<sequence>MLQTPLNPVQQEWVKSIHLSSDASHVTFFVGEGGKHSCLTPACLPESPDQSLSLFGLFTALPIHSPLIAHILLCTPALAVPRTVTLAHSQARPFHPQPLSLLAQYHSAQPQ</sequence>
<dbReference type="Proteomes" id="UP000827872">
    <property type="component" value="Linkage Group LG02"/>
</dbReference>
<proteinExistence type="predicted"/>